<dbReference type="NCBIfam" id="TIGR00091">
    <property type="entry name" value="tRNA (guanosine(46)-N7)-methyltransferase TrmB"/>
    <property type="match status" value="1"/>
</dbReference>
<dbReference type="GO" id="GO:0005634">
    <property type="term" value="C:nucleus"/>
    <property type="evidence" value="ECO:0007669"/>
    <property type="project" value="UniProtKB-SubCell"/>
</dbReference>
<evidence type="ECO:0000256" key="3">
    <source>
        <dbReference type="ARBA" id="ARBA00022555"/>
    </source>
</evidence>
<evidence type="ECO:0000256" key="5">
    <source>
        <dbReference type="ARBA" id="ARBA00022679"/>
    </source>
</evidence>
<dbReference type="Proteomes" id="UP000433876">
    <property type="component" value="Unassembled WGS sequence"/>
</dbReference>
<sequence length="293" mass="33864">MSEPKNKRQKREDYRAALRANGVTELPRKKFYRQRAHANPFSDHSLIYPPTPEQMDWASLYPHYAVEEPTEQKTERTESEETLGQELSAPAIRKLTKNVEVADIGCGFGGLLIALAPVLPETLVLGLEIRVSVTQFVEDRIKALRVQNEEQKLYRNIAVLRANTMKFMPNFFTKGQLNKIFICFPDPHFKARKHKQRIVSTTLNSEYAYVLRPGGIIYTITDVPDLHEWMVGHFNTHPAFERVSEEEQEADPLVEIMRNETEEGKKVTRHNGQKHVALFRRLEDPQWPEEVSA</sequence>
<keyword evidence="8 11" id="KW-0694">RNA-binding</keyword>
<gene>
    <name evidence="11" type="primary">TRM8</name>
    <name evidence="12" type="ORF">SMACR_06352</name>
</gene>
<dbReference type="EC" id="2.1.1.33" evidence="11"/>
<dbReference type="EMBL" id="NMPR01000014">
    <property type="protein sequence ID" value="KAA8635162.1"/>
    <property type="molecule type" value="Genomic_DNA"/>
</dbReference>
<evidence type="ECO:0000256" key="6">
    <source>
        <dbReference type="ARBA" id="ARBA00022691"/>
    </source>
</evidence>
<dbReference type="PANTHER" id="PTHR23417:SF16">
    <property type="entry name" value="TRNA (GUANINE-N(7)-)-METHYLTRANSFERASE"/>
    <property type="match status" value="1"/>
</dbReference>
<comment type="similarity">
    <text evidence="11">Belongs to the class I-like SAM-binding methyltransferase superfamily. TrmB family.</text>
</comment>
<evidence type="ECO:0000256" key="8">
    <source>
        <dbReference type="ARBA" id="ARBA00022884"/>
    </source>
</evidence>
<proteinExistence type="inferred from homology"/>
<keyword evidence="9 11" id="KW-0539">Nucleus</keyword>
<feature type="binding site" evidence="11">
    <location>
        <begin position="163"/>
        <end position="164"/>
    </location>
    <ligand>
        <name>S-adenosyl-L-methionine</name>
        <dbReference type="ChEBI" id="CHEBI:59789"/>
    </ligand>
</feature>
<dbReference type="InterPro" id="IPR003358">
    <property type="entry name" value="tRNA_(Gua-N-7)_MeTrfase_Trmb"/>
</dbReference>
<dbReference type="Pfam" id="PF02390">
    <property type="entry name" value="Methyltransf_4"/>
    <property type="match status" value="1"/>
</dbReference>
<feature type="binding site" evidence="11">
    <location>
        <begin position="128"/>
        <end position="129"/>
    </location>
    <ligand>
        <name>S-adenosyl-L-methionine</name>
        <dbReference type="ChEBI" id="CHEBI:59789"/>
    </ligand>
</feature>
<evidence type="ECO:0000256" key="11">
    <source>
        <dbReference type="HAMAP-Rule" id="MF_03055"/>
    </source>
</evidence>
<comment type="subunit">
    <text evidence="11">Forms a complex with TRM82.</text>
</comment>
<dbReference type="FunFam" id="3.40.50.150:FF:000060">
    <property type="entry name" value="tRNA (guanine-N(7)-)-methyltransferase"/>
    <property type="match status" value="1"/>
</dbReference>
<dbReference type="GO" id="GO:0000049">
    <property type="term" value="F:tRNA binding"/>
    <property type="evidence" value="ECO:0007669"/>
    <property type="project" value="UniProtKB-UniRule"/>
</dbReference>
<protein>
    <recommendedName>
        <fullName evidence="11">tRNA (guanine-N(7)-)-methyltransferase</fullName>
        <ecNumber evidence="11">2.1.1.33</ecNumber>
    </recommendedName>
    <alternativeName>
        <fullName evidence="11">Transfer RNA methyltransferase 8</fullName>
    </alternativeName>
    <alternativeName>
        <fullName evidence="11">tRNA (guanine(46)-N(7))-methyltransferase</fullName>
    </alternativeName>
    <alternativeName>
        <fullName evidence="11">tRNA(m7G46)-methyltransferase</fullName>
    </alternativeName>
</protein>
<name>A0A8S9A4T4_SORMA</name>
<dbReference type="InterPro" id="IPR029063">
    <property type="entry name" value="SAM-dependent_MTases_sf"/>
</dbReference>
<dbReference type="GO" id="GO:0008176">
    <property type="term" value="F:tRNA (guanine(46)-N7)-methyltransferase activity"/>
    <property type="evidence" value="ECO:0007669"/>
    <property type="project" value="UniProtKB-UniRule"/>
</dbReference>
<feature type="binding site" evidence="11">
    <location>
        <begin position="261"/>
        <end position="263"/>
    </location>
    <ligand>
        <name>S-adenosyl-L-methionine</name>
        <dbReference type="ChEBI" id="CHEBI:59789"/>
    </ligand>
</feature>
<dbReference type="PROSITE" id="PS51625">
    <property type="entry name" value="SAM_MT_TRMB"/>
    <property type="match status" value="1"/>
</dbReference>
<dbReference type="Gene3D" id="3.40.50.150">
    <property type="entry name" value="Vaccinia Virus protein VP39"/>
    <property type="match status" value="1"/>
</dbReference>
<feature type="binding site" evidence="11">
    <location>
        <position position="105"/>
    </location>
    <ligand>
        <name>S-adenosyl-L-methionine</name>
        <dbReference type="ChEBI" id="CHEBI:59789"/>
    </ligand>
</feature>
<reference evidence="12 13" key="1">
    <citation type="submission" date="2017-07" db="EMBL/GenBank/DDBJ databases">
        <title>Genome sequence of the Sordaria macrospora wild type strain R19027.</title>
        <authorList>
            <person name="Nowrousian M."/>
            <person name="Teichert I."/>
            <person name="Kueck U."/>
        </authorList>
    </citation>
    <scope>NUCLEOTIDE SEQUENCE [LARGE SCALE GENOMIC DNA]</scope>
    <source>
        <strain evidence="12 13">R19027</strain>
        <tissue evidence="12">Mycelium</tissue>
    </source>
</reference>
<feature type="binding site" evidence="11">
    <location>
        <position position="183"/>
    </location>
    <ligand>
        <name>S-adenosyl-L-methionine</name>
        <dbReference type="ChEBI" id="CHEBI:59789"/>
    </ligand>
</feature>
<dbReference type="HAMAP" id="MF_03055">
    <property type="entry name" value="tRNA_methyltr_TrmB_euk"/>
    <property type="match status" value="1"/>
</dbReference>
<evidence type="ECO:0000313" key="13">
    <source>
        <dbReference type="Proteomes" id="UP000433876"/>
    </source>
</evidence>
<accession>A0A8S9A4T4</accession>
<evidence type="ECO:0000256" key="2">
    <source>
        <dbReference type="ARBA" id="ARBA00004123"/>
    </source>
</evidence>
<comment type="subcellular location">
    <subcellularLocation>
        <location evidence="2 11">Nucleus</location>
    </subcellularLocation>
</comment>
<dbReference type="AlphaFoldDB" id="A0A8S9A4T4"/>
<comment type="catalytic activity">
    <reaction evidence="1 11">
        <text>guanosine(46) in tRNA + S-adenosyl-L-methionine = N(7)-methylguanosine(46) in tRNA + S-adenosyl-L-homocysteine</text>
        <dbReference type="Rhea" id="RHEA:42708"/>
        <dbReference type="Rhea" id="RHEA-COMP:10188"/>
        <dbReference type="Rhea" id="RHEA-COMP:10189"/>
        <dbReference type="ChEBI" id="CHEBI:57856"/>
        <dbReference type="ChEBI" id="CHEBI:59789"/>
        <dbReference type="ChEBI" id="CHEBI:74269"/>
        <dbReference type="ChEBI" id="CHEBI:74480"/>
        <dbReference type="EC" id="2.1.1.33"/>
    </reaction>
</comment>
<keyword evidence="5 11" id="KW-0808">Transferase</keyword>
<evidence type="ECO:0000313" key="12">
    <source>
        <dbReference type="EMBL" id="KAA8635162.1"/>
    </source>
</evidence>
<keyword evidence="3 11" id="KW-0820">tRNA-binding</keyword>
<comment type="function">
    <text evidence="11">Catalyzes the formation of N(7)-methylguanine at position 46 (m7G46) in tRNA.</text>
</comment>
<dbReference type="InterPro" id="IPR025763">
    <property type="entry name" value="Trm8_euk"/>
</dbReference>
<dbReference type="PANTHER" id="PTHR23417">
    <property type="entry name" value="3-DEOXY-D-MANNO-OCTULOSONIC-ACID TRANSFERASE/TRNA GUANINE-N 7 - -METHYLTRANSFERASE"/>
    <property type="match status" value="1"/>
</dbReference>
<evidence type="ECO:0000256" key="1">
    <source>
        <dbReference type="ARBA" id="ARBA00000142"/>
    </source>
</evidence>
<feature type="active site" evidence="11">
    <location>
        <position position="186"/>
    </location>
</feature>
<evidence type="ECO:0000256" key="4">
    <source>
        <dbReference type="ARBA" id="ARBA00022603"/>
    </source>
</evidence>
<dbReference type="VEuPathDB" id="FungiDB:SMAC_06352"/>
<keyword evidence="4 11" id="KW-0489">Methyltransferase</keyword>
<evidence type="ECO:0000256" key="9">
    <source>
        <dbReference type="ARBA" id="ARBA00023242"/>
    </source>
</evidence>
<dbReference type="GO" id="GO:0106143">
    <property type="term" value="C:tRNA (m7G46) methyltransferase complex"/>
    <property type="evidence" value="ECO:0007669"/>
    <property type="project" value="EnsemblFungi"/>
</dbReference>
<organism evidence="12 13">
    <name type="scientific">Sordaria macrospora</name>
    <dbReference type="NCBI Taxonomy" id="5147"/>
    <lineage>
        <taxon>Eukaryota</taxon>
        <taxon>Fungi</taxon>
        <taxon>Dikarya</taxon>
        <taxon>Ascomycota</taxon>
        <taxon>Pezizomycotina</taxon>
        <taxon>Sordariomycetes</taxon>
        <taxon>Sordariomycetidae</taxon>
        <taxon>Sordariales</taxon>
        <taxon>Sordariaceae</taxon>
        <taxon>Sordaria</taxon>
    </lineage>
</organism>
<dbReference type="SUPFAM" id="SSF53335">
    <property type="entry name" value="S-adenosyl-L-methionine-dependent methyltransferases"/>
    <property type="match status" value="1"/>
</dbReference>
<comment type="caution">
    <text evidence="12">The sequence shown here is derived from an EMBL/GenBank/DDBJ whole genome shotgun (WGS) entry which is preliminary data.</text>
</comment>
<evidence type="ECO:0000256" key="7">
    <source>
        <dbReference type="ARBA" id="ARBA00022694"/>
    </source>
</evidence>
<dbReference type="CDD" id="cd02440">
    <property type="entry name" value="AdoMet_MTases"/>
    <property type="match status" value="1"/>
</dbReference>
<keyword evidence="7 11" id="KW-0819">tRNA processing</keyword>
<keyword evidence="6 11" id="KW-0949">S-adenosyl-L-methionine</keyword>
<comment type="pathway">
    <text evidence="10 11">tRNA modification; N(7)-methylguanine-tRNA biosynthesis.</text>
</comment>
<evidence type="ECO:0000256" key="10">
    <source>
        <dbReference type="ARBA" id="ARBA00060552"/>
    </source>
</evidence>
<dbReference type="OMA" id="LPNYFAK"/>